<evidence type="ECO:0000256" key="6">
    <source>
        <dbReference type="ARBA" id="ARBA00023136"/>
    </source>
</evidence>
<reference evidence="9" key="2">
    <citation type="submission" date="2019-01" db="EMBL/GenBank/DDBJ databases">
        <title>Oenococcus sicerae UCMA17102.</title>
        <authorList>
            <person name="Cousin F.J."/>
            <person name="Le Guellec R."/>
            <person name="Cretenet M."/>
        </authorList>
    </citation>
    <scope>NUCLEOTIDE SEQUENCE</scope>
    <source>
        <strain evidence="9">UCMA17102</strain>
    </source>
</reference>
<evidence type="ECO:0000256" key="4">
    <source>
        <dbReference type="ARBA" id="ARBA00022692"/>
    </source>
</evidence>
<keyword evidence="11" id="KW-1185">Reference proteome</keyword>
<name>A0AAJ1RCE7_9LACO</name>
<feature type="transmembrane region" description="Helical" evidence="7">
    <location>
        <begin position="220"/>
        <end position="242"/>
    </location>
</feature>
<feature type="transmembrane region" description="Helical" evidence="7">
    <location>
        <begin position="278"/>
        <end position="299"/>
    </location>
</feature>
<dbReference type="EMBL" id="SDWY01000001">
    <property type="protein sequence ID" value="MDN6899441.1"/>
    <property type="molecule type" value="Genomic_DNA"/>
</dbReference>
<feature type="transmembrane region" description="Helical" evidence="7">
    <location>
        <begin position="311"/>
        <end position="335"/>
    </location>
</feature>
<keyword evidence="3" id="KW-1003">Cell membrane</keyword>
<feature type="transmembrane region" description="Helical" evidence="7">
    <location>
        <begin position="116"/>
        <end position="134"/>
    </location>
</feature>
<organism evidence="9 12">
    <name type="scientific">Oenococcus sicerae</name>
    <dbReference type="NCBI Taxonomy" id="2203724"/>
    <lineage>
        <taxon>Bacteria</taxon>
        <taxon>Bacillati</taxon>
        <taxon>Bacillota</taxon>
        <taxon>Bacilli</taxon>
        <taxon>Lactobacillales</taxon>
        <taxon>Lactobacillaceae</taxon>
        <taxon>Oenococcus</taxon>
    </lineage>
</organism>
<feature type="transmembrane region" description="Helical" evidence="7">
    <location>
        <begin position="55"/>
        <end position="76"/>
    </location>
</feature>
<evidence type="ECO:0000313" key="9">
    <source>
        <dbReference type="EMBL" id="MDN6899441.1"/>
    </source>
</evidence>
<feature type="transmembrane region" description="Helical" evidence="7">
    <location>
        <begin position="254"/>
        <end position="272"/>
    </location>
</feature>
<reference evidence="10 11" key="1">
    <citation type="journal article" date="2019" name="Syst. Appl. Microbiol.">
        <title>Oenococcus sicerae sp. nov., isolated from French cider.</title>
        <authorList>
            <person name="Cousin F.J."/>
            <person name="Le Guellec R."/>
            <person name="Chagnot C."/>
            <person name="Goux D."/>
            <person name="Dalmasso M."/>
            <person name="Laplace J.M."/>
            <person name="Cretenet M."/>
        </authorList>
    </citation>
    <scope>NUCLEOTIDE SEQUENCE [LARGE SCALE GENOMIC DNA]</scope>
    <source>
        <strain evidence="10 11">UCMA 15228</strain>
    </source>
</reference>
<dbReference type="Proteomes" id="UP001167919">
    <property type="component" value="Unassembled WGS sequence"/>
</dbReference>
<evidence type="ECO:0000313" key="10">
    <source>
        <dbReference type="EMBL" id="QAS70645.1"/>
    </source>
</evidence>
<evidence type="ECO:0000256" key="5">
    <source>
        <dbReference type="ARBA" id="ARBA00022989"/>
    </source>
</evidence>
<feature type="transmembrane region" description="Helical" evidence="7">
    <location>
        <begin position="22"/>
        <end position="43"/>
    </location>
</feature>
<feature type="transmembrane region" description="Helical" evidence="7">
    <location>
        <begin position="181"/>
        <end position="200"/>
    </location>
</feature>
<sequence>MGIVLIMPITTLYIHETLHKSLIVAGFVLMTFSIAMIAGNLLGGFLFDHWKQKSSMYFGGSLTVLSLGLISIFPIWQVYSSLVMVYGFGLGILSSNINGYLAFLQADDSQIFNNNYWLASLGSGLASFLSGILFSLNVRLVFAFSTVLFLATLVIIRTAFHNLAKHKSRSQTQGNRSFHLVHLNQIGFICLGFVVAWIGYEQWNSNISTLMVAKGISIQAYSLLFTINALVLLLFQPLTRFIFKDSFVNDKFRIVAGILIFALSYVTIINAAEYWRFVIGIIILTFGEILAFPAIPSMLNRYATDNDRGRFQSLGSLAGSLGRAIGPVAGGYIVTSFSYEGLFLLIVFLHLVSAFLILTLKAE</sequence>
<evidence type="ECO:0000256" key="1">
    <source>
        <dbReference type="ARBA" id="ARBA00004651"/>
    </source>
</evidence>
<dbReference type="GO" id="GO:0005886">
    <property type="term" value="C:plasma membrane"/>
    <property type="evidence" value="ECO:0007669"/>
    <property type="project" value="UniProtKB-SubCell"/>
</dbReference>
<feature type="domain" description="Major facilitator superfamily (MFS) profile" evidence="8">
    <location>
        <begin position="180"/>
        <end position="363"/>
    </location>
</feature>
<reference evidence="10" key="3">
    <citation type="submission" date="2020-01" db="EMBL/GenBank/DDBJ databases">
        <authorList>
            <person name="Cousin F.J."/>
            <person name="Le Guellec R."/>
            <person name="Cretenet M."/>
        </authorList>
    </citation>
    <scope>NUCLEOTIDE SEQUENCE</scope>
    <source>
        <strain evidence="10">UCMA 15228</strain>
    </source>
</reference>
<keyword evidence="2" id="KW-0813">Transport</keyword>
<evidence type="ECO:0000313" key="12">
    <source>
        <dbReference type="Proteomes" id="UP001167919"/>
    </source>
</evidence>
<accession>A0AAJ1RCE7</accession>
<protein>
    <submittedName>
        <fullName evidence="9">MFS transporter</fullName>
    </submittedName>
</protein>
<dbReference type="Pfam" id="PF07690">
    <property type="entry name" value="MFS_1"/>
    <property type="match status" value="2"/>
</dbReference>
<evidence type="ECO:0000256" key="2">
    <source>
        <dbReference type="ARBA" id="ARBA00022448"/>
    </source>
</evidence>
<dbReference type="InterPro" id="IPR020846">
    <property type="entry name" value="MFS_dom"/>
</dbReference>
<feature type="transmembrane region" description="Helical" evidence="7">
    <location>
        <begin position="82"/>
        <end position="104"/>
    </location>
</feature>
<evidence type="ECO:0000313" key="11">
    <source>
        <dbReference type="Proteomes" id="UP000286907"/>
    </source>
</evidence>
<dbReference type="AlphaFoldDB" id="A0AAJ1RCE7"/>
<keyword evidence="6 7" id="KW-0472">Membrane</keyword>
<feature type="transmembrane region" description="Helical" evidence="7">
    <location>
        <begin position="341"/>
        <end position="360"/>
    </location>
</feature>
<dbReference type="InterPro" id="IPR036259">
    <property type="entry name" value="MFS_trans_sf"/>
</dbReference>
<dbReference type="GO" id="GO:0022857">
    <property type="term" value="F:transmembrane transporter activity"/>
    <property type="evidence" value="ECO:0007669"/>
    <property type="project" value="InterPro"/>
</dbReference>
<dbReference type="PANTHER" id="PTHR23517">
    <property type="entry name" value="RESISTANCE PROTEIN MDTM, PUTATIVE-RELATED-RELATED"/>
    <property type="match status" value="1"/>
</dbReference>
<dbReference type="InterPro" id="IPR011701">
    <property type="entry name" value="MFS"/>
</dbReference>
<dbReference type="PROSITE" id="PS50850">
    <property type="entry name" value="MFS"/>
    <property type="match status" value="1"/>
</dbReference>
<proteinExistence type="predicted"/>
<evidence type="ECO:0000259" key="8">
    <source>
        <dbReference type="PROSITE" id="PS50850"/>
    </source>
</evidence>
<keyword evidence="4 7" id="KW-0812">Transmembrane</keyword>
<evidence type="ECO:0000256" key="7">
    <source>
        <dbReference type="SAM" id="Phobius"/>
    </source>
</evidence>
<evidence type="ECO:0000256" key="3">
    <source>
        <dbReference type="ARBA" id="ARBA00022475"/>
    </source>
</evidence>
<dbReference type="SUPFAM" id="SSF103473">
    <property type="entry name" value="MFS general substrate transporter"/>
    <property type="match status" value="1"/>
</dbReference>
<gene>
    <name evidence="10" type="ORF">DLJ48_06195</name>
    <name evidence="9" type="ORF">EVC35_00255</name>
</gene>
<dbReference type="Proteomes" id="UP000286907">
    <property type="component" value="Chromosome"/>
</dbReference>
<dbReference type="PANTHER" id="PTHR23517:SF10">
    <property type="entry name" value="MAJOR FACILITATOR SUPERFAMILY (MFS) PROFILE DOMAIN-CONTAINING PROTEIN"/>
    <property type="match status" value="1"/>
</dbReference>
<comment type="subcellular location">
    <subcellularLocation>
        <location evidence="1">Cell membrane</location>
        <topology evidence="1">Multi-pass membrane protein</topology>
    </subcellularLocation>
</comment>
<dbReference type="InterPro" id="IPR050171">
    <property type="entry name" value="MFS_Transporters"/>
</dbReference>
<keyword evidence="5 7" id="KW-1133">Transmembrane helix</keyword>
<feature type="transmembrane region" description="Helical" evidence="7">
    <location>
        <begin position="140"/>
        <end position="160"/>
    </location>
</feature>
<dbReference type="EMBL" id="CP029684">
    <property type="protein sequence ID" value="QAS70645.1"/>
    <property type="molecule type" value="Genomic_DNA"/>
</dbReference>
<dbReference type="Gene3D" id="1.20.1250.20">
    <property type="entry name" value="MFS general substrate transporter like domains"/>
    <property type="match status" value="2"/>
</dbReference>